<dbReference type="PANTHER" id="PTHR46797">
    <property type="entry name" value="HTH-TYPE TRANSCRIPTIONAL REGULATOR"/>
    <property type="match status" value="1"/>
</dbReference>
<evidence type="ECO:0000259" key="3">
    <source>
        <dbReference type="PROSITE" id="PS50943"/>
    </source>
</evidence>
<proteinExistence type="predicted"/>
<dbReference type="SMART" id="SM00530">
    <property type="entry name" value="HTH_XRE"/>
    <property type="match status" value="1"/>
</dbReference>
<dbReference type="Pfam" id="PF07883">
    <property type="entry name" value="Cupin_2"/>
    <property type="match status" value="1"/>
</dbReference>
<dbReference type="InterPro" id="IPR001387">
    <property type="entry name" value="Cro/C1-type_HTH"/>
</dbReference>
<dbReference type="Pfam" id="PF13443">
    <property type="entry name" value="HTH_26"/>
    <property type="match status" value="1"/>
</dbReference>
<dbReference type="Gene3D" id="2.60.120.10">
    <property type="entry name" value="Jelly Rolls"/>
    <property type="match status" value="1"/>
</dbReference>
<dbReference type="STRING" id="335543.Sfum_0869"/>
<dbReference type="CDD" id="cd02209">
    <property type="entry name" value="cupin_XRE_C"/>
    <property type="match status" value="1"/>
</dbReference>
<dbReference type="GO" id="GO:0005829">
    <property type="term" value="C:cytosol"/>
    <property type="evidence" value="ECO:0007669"/>
    <property type="project" value="TreeGrafter"/>
</dbReference>
<dbReference type="InterPro" id="IPR010982">
    <property type="entry name" value="Lambda_DNA-bd_dom_sf"/>
</dbReference>
<organism evidence="4 5">
    <name type="scientific">Syntrophobacter fumaroxidans (strain DSM 10017 / MPOB)</name>
    <dbReference type="NCBI Taxonomy" id="335543"/>
    <lineage>
        <taxon>Bacteria</taxon>
        <taxon>Pseudomonadati</taxon>
        <taxon>Thermodesulfobacteriota</taxon>
        <taxon>Syntrophobacteria</taxon>
        <taxon>Syntrophobacterales</taxon>
        <taxon>Syntrophobacteraceae</taxon>
        <taxon>Syntrophobacter</taxon>
    </lineage>
</organism>
<dbReference type="SUPFAM" id="SSF51182">
    <property type="entry name" value="RmlC-like cupins"/>
    <property type="match status" value="1"/>
</dbReference>
<sequence length="209" mass="23438">MRESYRGGLNGRNQTTGGLELNSEKIGTRVRKYREQKSLTVSELASRTGLDEAFLEAVEEHNVYPSLGPLLKIARALGLRLGTFLDDQEVGDPLIVRVGERKEELSMLKGKDKPVTLRFHSLGRGKGDRHMEPFYIEILPESARDKKLSAHEGEEFIVVLSGEVEVIYGQETHVLKAGDSIYYNSVVPHYVSSIGSRKAEIYAVLYFPE</sequence>
<dbReference type="HOGENOM" id="CLU_085376_3_2_7"/>
<name>A0LGL4_SYNFM</name>
<feature type="region of interest" description="Disordered" evidence="2">
    <location>
        <begin position="1"/>
        <end position="21"/>
    </location>
</feature>
<dbReference type="PROSITE" id="PS50943">
    <property type="entry name" value="HTH_CROC1"/>
    <property type="match status" value="1"/>
</dbReference>
<dbReference type="InterPro" id="IPR014710">
    <property type="entry name" value="RmlC-like_jellyroll"/>
</dbReference>
<accession>A0LGL4</accession>
<dbReference type="eggNOG" id="COG1396">
    <property type="taxonomic scope" value="Bacteria"/>
</dbReference>
<dbReference type="AlphaFoldDB" id="A0LGL4"/>
<dbReference type="InParanoid" id="A0LGL4"/>
<dbReference type="InterPro" id="IPR050807">
    <property type="entry name" value="TransReg_Diox_bact_type"/>
</dbReference>
<evidence type="ECO:0000256" key="2">
    <source>
        <dbReference type="SAM" id="MobiDB-lite"/>
    </source>
</evidence>
<dbReference type="FunCoup" id="A0LGL4">
    <property type="interactions" value="79"/>
</dbReference>
<dbReference type="CDD" id="cd00093">
    <property type="entry name" value="HTH_XRE"/>
    <property type="match status" value="1"/>
</dbReference>
<dbReference type="InterPro" id="IPR011051">
    <property type="entry name" value="RmlC_Cupin_sf"/>
</dbReference>
<dbReference type="SUPFAM" id="SSF47413">
    <property type="entry name" value="lambda repressor-like DNA-binding domains"/>
    <property type="match status" value="1"/>
</dbReference>
<evidence type="ECO:0000313" key="4">
    <source>
        <dbReference type="EMBL" id="ABK16566.1"/>
    </source>
</evidence>
<dbReference type="Gene3D" id="1.10.260.40">
    <property type="entry name" value="lambda repressor-like DNA-binding domains"/>
    <property type="match status" value="1"/>
</dbReference>
<keyword evidence="1" id="KW-0238">DNA-binding</keyword>
<keyword evidence="5" id="KW-1185">Reference proteome</keyword>
<evidence type="ECO:0000256" key="1">
    <source>
        <dbReference type="ARBA" id="ARBA00023125"/>
    </source>
</evidence>
<dbReference type="PANTHER" id="PTHR46797:SF19">
    <property type="entry name" value="BLL2473 PROTEIN"/>
    <property type="match status" value="1"/>
</dbReference>
<protein>
    <submittedName>
        <fullName evidence="4">Transcriptional regulator, XRE family</fullName>
    </submittedName>
</protein>
<gene>
    <name evidence="4" type="ordered locus">Sfum_0869</name>
</gene>
<feature type="domain" description="HTH cro/C1-type" evidence="3">
    <location>
        <begin position="30"/>
        <end position="84"/>
    </location>
</feature>
<dbReference type="GO" id="GO:0003700">
    <property type="term" value="F:DNA-binding transcription factor activity"/>
    <property type="evidence" value="ECO:0007669"/>
    <property type="project" value="TreeGrafter"/>
</dbReference>
<dbReference type="InterPro" id="IPR013096">
    <property type="entry name" value="Cupin_2"/>
</dbReference>
<evidence type="ECO:0000313" key="5">
    <source>
        <dbReference type="Proteomes" id="UP000001784"/>
    </source>
</evidence>
<dbReference type="GO" id="GO:0003677">
    <property type="term" value="F:DNA binding"/>
    <property type="evidence" value="ECO:0007669"/>
    <property type="project" value="UniProtKB-KW"/>
</dbReference>
<reference evidence="4 5" key="1">
    <citation type="submission" date="2006-10" db="EMBL/GenBank/DDBJ databases">
        <title>Complete sequence of Syntrophobacter fumaroxidans MPOB.</title>
        <authorList>
            <consortium name="US DOE Joint Genome Institute"/>
            <person name="Copeland A."/>
            <person name="Lucas S."/>
            <person name="Lapidus A."/>
            <person name="Barry K."/>
            <person name="Detter J.C."/>
            <person name="Glavina del Rio T."/>
            <person name="Hammon N."/>
            <person name="Israni S."/>
            <person name="Pitluck S."/>
            <person name="Goltsman E.G."/>
            <person name="Martinez M."/>
            <person name="Schmutz J."/>
            <person name="Larimer F."/>
            <person name="Land M."/>
            <person name="Hauser L."/>
            <person name="Kyrpides N."/>
            <person name="Kim E."/>
            <person name="Boone D.R."/>
            <person name="Brockman F."/>
            <person name="Culley D."/>
            <person name="Ferry J."/>
            <person name="Gunsalus R."/>
            <person name="McInerney M.J."/>
            <person name="Morrison M."/>
            <person name="Plugge C."/>
            <person name="Rohlin L."/>
            <person name="Scholten J."/>
            <person name="Sieber J."/>
            <person name="Stams A.J.M."/>
            <person name="Worm P."/>
            <person name="Henstra A.M."/>
            <person name="Richardson P."/>
        </authorList>
    </citation>
    <scope>NUCLEOTIDE SEQUENCE [LARGE SCALE GENOMIC DNA]</scope>
    <source>
        <strain evidence="5">DSM 10017 / MPOB</strain>
    </source>
</reference>
<dbReference type="KEGG" id="sfu:Sfum_0869"/>
<dbReference type="Proteomes" id="UP000001784">
    <property type="component" value="Chromosome"/>
</dbReference>
<dbReference type="EMBL" id="CP000478">
    <property type="protein sequence ID" value="ABK16566.1"/>
    <property type="molecule type" value="Genomic_DNA"/>
</dbReference>
<dbReference type="eggNOG" id="COG1917">
    <property type="taxonomic scope" value="Bacteria"/>
</dbReference>